<dbReference type="EMBL" id="UOFN01000126">
    <property type="protein sequence ID" value="VAW80360.1"/>
    <property type="molecule type" value="Genomic_DNA"/>
</dbReference>
<accession>A0A3B0YUK7</accession>
<dbReference type="PROSITE" id="PS50801">
    <property type="entry name" value="STAS"/>
    <property type="match status" value="1"/>
</dbReference>
<dbReference type="InterPro" id="IPR058548">
    <property type="entry name" value="MlaB-like_STAS"/>
</dbReference>
<evidence type="ECO:0000259" key="1">
    <source>
        <dbReference type="PROSITE" id="PS50801"/>
    </source>
</evidence>
<dbReference type="InterPro" id="IPR002645">
    <property type="entry name" value="STAS_dom"/>
</dbReference>
<dbReference type="Gene3D" id="3.30.750.24">
    <property type="entry name" value="STAS domain"/>
    <property type="match status" value="1"/>
</dbReference>
<sequence>MTQSEHENGTHEDAVQLPAELTIAQSGEFYQKFETLIEQGKNITLDAGVVTRIDTAFIQLLFQVQRTLAETSHGLQWVNTSETIRRSVELLGMSEQLNLAEAG</sequence>
<reference evidence="2" key="1">
    <citation type="submission" date="2018-06" db="EMBL/GenBank/DDBJ databases">
        <authorList>
            <person name="Zhirakovskaya E."/>
        </authorList>
    </citation>
    <scope>NUCLEOTIDE SEQUENCE</scope>
</reference>
<dbReference type="SUPFAM" id="SSF52091">
    <property type="entry name" value="SpoIIaa-like"/>
    <property type="match status" value="1"/>
</dbReference>
<dbReference type="AlphaFoldDB" id="A0A3B0YUK7"/>
<organism evidence="2">
    <name type="scientific">hydrothermal vent metagenome</name>
    <dbReference type="NCBI Taxonomy" id="652676"/>
    <lineage>
        <taxon>unclassified sequences</taxon>
        <taxon>metagenomes</taxon>
        <taxon>ecological metagenomes</taxon>
    </lineage>
</organism>
<dbReference type="Pfam" id="PF13466">
    <property type="entry name" value="STAS_2"/>
    <property type="match status" value="1"/>
</dbReference>
<feature type="domain" description="STAS" evidence="1">
    <location>
        <begin position="15"/>
        <end position="103"/>
    </location>
</feature>
<dbReference type="InterPro" id="IPR052746">
    <property type="entry name" value="MlaB_ABC_Transporter"/>
</dbReference>
<evidence type="ECO:0000313" key="2">
    <source>
        <dbReference type="EMBL" id="VAW80360.1"/>
    </source>
</evidence>
<gene>
    <name evidence="2" type="ORF">MNBD_GAMMA15-1402</name>
</gene>
<dbReference type="PANTHER" id="PTHR35849">
    <property type="entry name" value="BLR2341 PROTEIN"/>
    <property type="match status" value="1"/>
</dbReference>
<dbReference type="InterPro" id="IPR036513">
    <property type="entry name" value="STAS_dom_sf"/>
</dbReference>
<name>A0A3B0YUK7_9ZZZZ</name>
<dbReference type="CDD" id="cd07043">
    <property type="entry name" value="STAS_anti-anti-sigma_factors"/>
    <property type="match status" value="1"/>
</dbReference>
<protein>
    <recommendedName>
        <fullName evidence="1">STAS domain-containing protein</fullName>
    </recommendedName>
</protein>
<dbReference type="PANTHER" id="PTHR35849:SF2">
    <property type="entry name" value="BLR2341 PROTEIN"/>
    <property type="match status" value="1"/>
</dbReference>
<proteinExistence type="predicted"/>